<dbReference type="AlphaFoldDB" id="A0A3B0KV39"/>
<sequence length="173" mass="19821">MLSPVAFMDHMDDFMEFLPHNDFVLALLYNVCRPDSVVSGFCSSSNSSNDNTAREGRTNTTASSLLTGVFPAGISTDQILHYMQEHQSGHFHEFDYGNKRNLKFYCTYTPADYPTDQITAEMHMWYSDNDEMAAVDDILRLSVTLPNAVMHHMEDPLSDHRDFAMNWEILNEH</sequence>
<dbReference type="SUPFAM" id="SSF53474">
    <property type="entry name" value="alpha/beta-Hydrolases"/>
    <property type="match status" value="1"/>
</dbReference>
<gene>
    <name evidence="1" type="ORF">DGUA_6G020488</name>
</gene>
<dbReference type="STRING" id="7266.A0A3B0KV39"/>
<dbReference type="Proteomes" id="UP000268350">
    <property type="component" value="Unassembled WGS sequence"/>
</dbReference>
<dbReference type="PANTHER" id="PTHR11005">
    <property type="entry name" value="LYSOSOMAL ACID LIPASE-RELATED"/>
    <property type="match status" value="1"/>
</dbReference>
<accession>A0A3B0KV39</accession>
<dbReference type="OMA" id="NWEILNE"/>
<reference evidence="2" key="1">
    <citation type="submission" date="2018-01" db="EMBL/GenBank/DDBJ databases">
        <authorList>
            <person name="Alioto T."/>
            <person name="Alioto T."/>
        </authorList>
    </citation>
    <scope>NUCLEOTIDE SEQUENCE [LARGE SCALE GENOMIC DNA]</scope>
</reference>
<dbReference type="Gene3D" id="3.40.50.1820">
    <property type="entry name" value="alpha/beta hydrolase"/>
    <property type="match status" value="1"/>
</dbReference>
<dbReference type="EMBL" id="OUUW01000026">
    <property type="protein sequence ID" value="SPP89716.1"/>
    <property type="molecule type" value="Genomic_DNA"/>
</dbReference>
<organism evidence="1 2">
    <name type="scientific">Drosophila guanche</name>
    <name type="common">Fruit fly</name>
    <dbReference type="NCBI Taxonomy" id="7266"/>
    <lineage>
        <taxon>Eukaryota</taxon>
        <taxon>Metazoa</taxon>
        <taxon>Ecdysozoa</taxon>
        <taxon>Arthropoda</taxon>
        <taxon>Hexapoda</taxon>
        <taxon>Insecta</taxon>
        <taxon>Pterygota</taxon>
        <taxon>Neoptera</taxon>
        <taxon>Endopterygota</taxon>
        <taxon>Diptera</taxon>
        <taxon>Brachycera</taxon>
        <taxon>Muscomorpha</taxon>
        <taxon>Ephydroidea</taxon>
        <taxon>Drosophilidae</taxon>
        <taxon>Drosophila</taxon>
        <taxon>Sophophora</taxon>
    </lineage>
</organism>
<evidence type="ECO:0000313" key="1">
    <source>
        <dbReference type="EMBL" id="SPP89716.1"/>
    </source>
</evidence>
<protein>
    <submittedName>
        <fullName evidence="1">Blast:Lipase 3</fullName>
    </submittedName>
</protein>
<evidence type="ECO:0000313" key="2">
    <source>
        <dbReference type="Proteomes" id="UP000268350"/>
    </source>
</evidence>
<name>A0A3B0KV39_DROGU</name>
<keyword evidence="2" id="KW-1185">Reference proteome</keyword>
<dbReference type="InterPro" id="IPR029058">
    <property type="entry name" value="AB_hydrolase_fold"/>
</dbReference>
<proteinExistence type="predicted"/>